<dbReference type="CDD" id="cd06261">
    <property type="entry name" value="TM_PBP2"/>
    <property type="match status" value="1"/>
</dbReference>
<dbReference type="PANTHER" id="PTHR43386">
    <property type="entry name" value="OLIGOPEPTIDE TRANSPORT SYSTEM PERMEASE PROTEIN APPC"/>
    <property type="match status" value="1"/>
</dbReference>
<feature type="transmembrane region" description="Helical" evidence="7">
    <location>
        <begin position="283"/>
        <end position="306"/>
    </location>
</feature>
<feature type="transmembrane region" description="Helical" evidence="7">
    <location>
        <begin position="143"/>
        <end position="162"/>
    </location>
</feature>
<evidence type="ECO:0000313" key="9">
    <source>
        <dbReference type="EMBL" id="AIU93650.1"/>
    </source>
</evidence>
<dbReference type="GO" id="GO:0005886">
    <property type="term" value="C:plasma membrane"/>
    <property type="evidence" value="ECO:0007669"/>
    <property type="project" value="UniProtKB-SubCell"/>
</dbReference>
<dbReference type="Gene3D" id="1.10.3720.10">
    <property type="entry name" value="MetI-like"/>
    <property type="match status" value="1"/>
</dbReference>
<protein>
    <recommendedName>
        <fullName evidence="8">ABC transmembrane type-1 domain-containing protein</fullName>
    </recommendedName>
</protein>
<geneLocation type="plasmid" evidence="9">
    <name>pNSL1</name>
</geneLocation>
<accession>A0A097SQ52</accession>
<feature type="transmembrane region" description="Helical" evidence="7">
    <location>
        <begin position="174"/>
        <end position="194"/>
    </location>
</feature>
<dbReference type="EMBL" id="KJ605395">
    <property type="protein sequence ID" value="AIU93650.1"/>
    <property type="molecule type" value="Genomic_DNA"/>
</dbReference>
<evidence type="ECO:0000256" key="7">
    <source>
        <dbReference type="RuleBase" id="RU363032"/>
    </source>
</evidence>
<dbReference type="InterPro" id="IPR050366">
    <property type="entry name" value="BP-dependent_transpt_permease"/>
</dbReference>
<evidence type="ECO:0000256" key="6">
    <source>
        <dbReference type="ARBA" id="ARBA00023136"/>
    </source>
</evidence>
<reference evidence="9" key="1">
    <citation type="submission" date="2014-03" db="EMBL/GenBank/DDBJ databases">
        <authorList>
            <person name="Zhang G."/>
            <person name="Zhu L."/>
            <person name="Fang P."/>
        </authorList>
    </citation>
    <scope>NUCLEOTIDE SEQUENCE</scope>
    <source>
        <strain evidence="9">NS1</strain>
        <plasmid evidence="9">pNSL1</plasmid>
    </source>
</reference>
<feature type="domain" description="ABC transmembrane type-1" evidence="8">
    <location>
        <begin position="104"/>
        <end position="303"/>
    </location>
</feature>
<keyword evidence="5 7" id="KW-1133">Transmembrane helix</keyword>
<name>A0A097SQ52_9NOCA</name>
<dbReference type="Pfam" id="PF00528">
    <property type="entry name" value="BPD_transp_1"/>
    <property type="match status" value="1"/>
</dbReference>
<organism evidence="9">
    <name type="scientific">Rhodococcus sp. NS1</name>
    <dbReference type="NCBI Taxonomy" id="402236"/>
    <lineage>
        <taxon>Bacteria</taxon>
        <taxon>Bacillati</taxon>
        <taxon>Actinomycetota</taxon>
        <taxon>Actinomycetes</taxon>
        <taxon>Mycobacteriales</taxon>
        <taxon>Nocardiaceae</taxon>
        <taxon>Rhodococcus</taxon>
    </lineage>
</organism>
<keyword evidence="2 7" id="KW-0813">Transport</keyword>
<dbReference type="AlphaFoldDB" id="A0A097SQ52"/>
<evidence type="ECO:0000256" key="4">
    <source>
        <dbReference type="ARBA" id="ARBA00022692"/>
    </source>
</evidence>
<keyword evidence="6 7" id="KW-0472">Membrane</keyword>
<dbReference type="InterPro" id="IPR035906">
    <property type="entry name" value="MetI-like_sf"/>
</dbReference>
<evidence type="ECO:0000256" key="3">
    <source>
        <dbReference type="ARBA" id="ARBA00022475"/>
    </source>
</evidence>
<proteinExistence type="inferred from homology"/>
<gene>
    <name evidence="9" type="ORF">LRS1606.216</name>
</gene>
<feature type="transmembrane region" description="Helical" evidence="7">
    <location>
        <begin position="37"/>
        <end position="59"/>
    </location>
</feature>
<keyword evidence="4 7" id="KW-0812">Transmembrane</keyword>
<dbReference type="InterPro" id="IPR000515">
    <property type="entry name" value="MetI-like"/>
</dbReference>
<evidence type="ECO:0000256" key="1">
    <source>
        <dbReference type="ARBA" id="ARBA00004651"/>
    </source>
</evidence>
<dbReference type="SUPFAM" id="SSF161098">
    <property type="entry name" value="MetI-like"/>
    <property type="match status" value="1"/>
</dbReference>
<evidence type="ECO:0000256" key="2">
    <source>
        <dbReference type="ARBA" id="ARBA00022448"/>
    </source>
</evidence>
<evidence type="ECO:0000256" key="5">
    <source>
        <dbReference type="ARBA" id="ARBA00022989"/>
    </source>
</evidence>
<feature type="transmembrane region" description="Helical" evidence="7">
    <location>
        <begin position="106"/>
        <end position="131"/>
    </location>
</feature>
<keyword evidence="9" id="KW-0614">Plasmid</keyword>
<sequence>MPDLWTEPVNVDTLTDTPPRNGRRLLTALMEDRSARLGLWTVVLVIVAALAAPLVAALIGHGATEQFRETALDASGIPIGPSSTFWLGADGEGRDVLVRTLYGTRISLLVGIPATTLAMVIGTIVGVASGLTGGIFDRVTGQVIDMVLSFPFVVTALSLLALNRGADGRPVVSPVVVVIVIIAAFSWTYFARLSRGLTVTLRSRPFVDAAVTLGAKRRWILFREVLPNVLPVVVVYWAVQLPASIVAEATLSFLGVGIQAPTPSLGNMIADAQRTSLYQVQPWYLLGPAIALFVIVLGFNAFSSGLRNVLDPKGR</sequence>
<keyword evidence="3" id="KW-1003">Cell membrane</keyword>
<dbReference type="GO" id="GO:0055085">
    <property type="term" value="P:transmembrane transport"/>
    <property type="evidence" value="ECO:0007669"/>
    <property type="project" value="InterPro"/>
</dbReference>
<evidence type="ECO:0000259" key="8">
    <source>
        <dbReference type="PROSITE" id="PS50928"/>
    </source>
</evidence>
<comment type="subcellular location">
    <subcellularLocation>
        <location evidence="1 7">Cell membrane</location>
        <topology evidence="1 7">Multi-pass membrane protein</topology>
    </subcellularLocation>
</comment>
<dbReference type="PANTHER" id="PTHR43386:SF1">
    <property type="entry name" value="D,D-DIPEPTIDE TRANSPORT SYSTEM PERMEASE PROTEIN DDPC-RELATED"/>
    <property type="match status" value="1"/>
</dbReference>
<dbReference type="PROSITE" id="PS50928">
    <property type="entry name" value="ABC_TM1"/>
    <property type="match status" value="1"/>
</dbReference>
<comment type="similarity">
    <text evidence="7">Belongs to the binding-protein-dependent transport system permease family.</text>
</comment>